<evidence type="ECO:0000313" key="2">
    <source>
        <dbReference type="Proteomes" id="UP000308760"/>
    </source>
</evidence>
<sequence length="313" mass="34391">MASLTPAERLRIAVEADETRLRMYRMKLLRARPGMGEWEMRGALMNWMSDGVEFPDMSRSGPGKAAGLSAPQVNSLERAYARLADAFDSLEAPWALAGSLAVSARVEPRYMSHATVIVPVTDEQVVQDILEGLTDSGYHLLTLTERASFERLDGGAEDDPMGPEDFEIIRPESGRIAEASLVDEGSSDRELYVDLCFADSRIEGEIARAAERLEILPGQFVPVARIGHLIALGLLSFSGQVQRPVPAAFVEMDRINSDQVFTGIRVEADLDLLRDAAGDEDLSLAREAVGLIAERETYPSLNLRAELASFLRR</sequence>
<gene>
    <name evidence="1" type="ORF">FAB82_01325</name>
</gene>
<organism evidence="1 2">
    <name type="scientific">Glycomyces buryatensis</name>
    <dbReference type="NCBI Taxonomy" id="2570927"/>
    <lineage>
        <taxon>Bacteria</taxon>
        <taxon>Bacillati</taxon>
        <taxon>Actinomycetota</taxon>
        <taxon>Actinomycetes</taxon>
        <taxon>Glycomycetales</taxon>
        <taxon>Glycomycetaceae</taxon>
        <taxon>Glycomyces</taxon>
    </lineage>
</organism>
<proteinExistence type="predicted"/>
<dbReference type="InterPro" id="IPR044054">
    <property type="entry name" value="Rv0078B"/>
</dbReference>
<accession>A0A4S8QFZ4</accession>
<reference evidence="2" key="1">
    <citation type="submission" date="2019-04" db="EMBL/GenBank/DDBJ databases">
        <title>Nocardioides xinjiangensis sp. nov.</title>
        <authorList>
            <person name="Liu S."/>
        </authorList>
    </citation>
    <scope>NUCLEOTIDE SEQUENCE [LARGE SCALE GENOMIC DNA]</scope>
    <source>
        <strain evidence="2">18</strain>
    </source>
</reference>
<dbReference type="RefSeq" id="WP_136532739.1">
    <property type="nucleotide sequence ID" value="NZ_STGY01000004.1"/>
</dbReference>
<dbReference type="OrthoDB" id="5179643at2"/>
<reference evidence="1 2" key="2">
    <citation type="submission" date="2019-05" db="EMBL/GenBank/DDBJ databases">
        <title>Glycomyces buryatensis sp. nov.</title>
        <authorList>
            <person name="Nikitina E."/>
        </authorList>
    </citation>
    <scope>NUCLEOTIDE SEQUENCE [LARGE SCALE GENOMIC DNA]</scope>
    <source>
        <strain evidence="1 2">18</strain>
    </source>
</reference>
<comment type="caution">
    <text evidence="1">The sequence shown here is derived from an EMBL/GenBank/DDBJ whole genome shotgun (WGS) entry which is preliminary data.</text>
</comment>
<name>A0A4S8QFZ4_9ACTN</name>
<keyword evidence="2" id="KW-1185">Reference proteome</keyword>
<dbReference type="Proteomes" id="UP000308760">
    <property type="component" value="Unassembled WGS sequence"/>
</dbReference>
<protein>
    <submittedName>
        <fullName evidence="1">Uncharacterized protein</fullName>
    </submittedName>
</protein>
<dbReference type="Pfam" id="PF18993">
    <property type="entry name" value="Rv0078B"/>
    <property type="match status" value="1"/>
</dbReference>
<dbReference type="AlphaFoldDB" id="A0A4S8QFZ4"/>
<dbReference type="EMBL" id="STGY01000004">
    <property type="protein sequence ID" value="THV43348.1"/>
    <property type="molecule type" value="Genomic_DNA"/>
</dbReference>
<evidence type="ECO:0000313" key="1">
    <source>
        <dbReference type="EMBL" id="THV43348.1"/>
    </source>
</evidence>